<sequence length="71" mass="8025">MIGIFISMGVFLLSETRQNGNFIEPYREPVSLTEDTQLKISLKLKTVSSRTPFSVFLTVQISLRASCSKNR</sequence>
<accession>A0A1G6X7Q6</accession>
<evidence type="ECO:0000313" key="2">
    <source>
        <dbReference type="Proteomes" id="UP000199109"/>
    </source>
</evidence>
<dbReference type="EMBL" id="FNAO01000001">
    <property type="protein sequence ID" value="SDD74182.1"/>
    <property type="molecule type" value="Genomic_DNA"/>
</dbReference>
<protein>
    <submittedName>
        <fullName evidence="1">Uncharacterized protein</fullName>
    </submittedName>
</protein>
<dbReference type="Proteomes" id="UP000199109">
    <property type="component" value="Unassembled WGS sequence"/>
</dbReference>
<dbReference type="AlphaFoldDB" id="A0A1G6X7Q6"/>
<reference evidence="1 2" key="1">
    <citation type="submission" date="2016-10" db="EMBL/GenBank/DDBJ databases">
        <authorList>
            <person name="de Groot N.N."/>
        </authorList>
    </citation>
    <scope>NUCLEOTIDE SEQUENCE [LARGE SCALE GENOMIC DNA]</scope>
    <source>
        <strain evidence="1 2">DSM 23421</strain>
    </source>
</reference>
<evidence type="ECO:0000313" key="1">
    <source>
        <dbReference type="EMBL" id="SDD74182.1"/>
    </source>
</evidence>
<organism evidence="1 2">
    <name type="scientific">Pricia antarctica</name>
    <dbReference type="NCBI Taxonomy" id="641691"/>
    <lineage>
        <taxon>Bacteria</taxon>
        <taxon>Pseudomonadati</taxon>
        <taxon>Bacteroidota</taxon>
        <taxon>Flavobacteriia</taxon>
        <taxon>Flavobacteriales</taxon>
        <taxon>Flavobacteriaceae</taxon>
        <taxon>Pricia</taxon>
    </lineage>
</organism>
<gene>
    <name evidence="1" type="ORF">SAMN05421636_101563</name>
</gene>
<name>A0A1G6X7Q6_9FLAO</name>
<keyword evidence="2" id="KW-1185">Reference proteome</keyword>
<proteinExistence type="predicted"/>